<dbReference type="Proteomes" id="UP000694892">
    <property type="component" value="Chromosome 3S"/>
</dbReference>
<evidence type="ECO:0000313" key="3">
    <source>
        <dbReference type="EMBL" id="OCT86458.1"/>
    </source>
</evidence>
<feature type="region of interest" description="Disordered" evidence="1">
    <location>
        <begin position="1"/>
        <end position="35"/>
    </location>
</feature>
<feature type="compositionally biased region" description="Basic and acidic residues" evidence="1">
    <location>
        <begin position="24"/>
        <end position="35"/>
    </location>
</feature>
<feature type="compositionally biased region" description="Basic and acidic residues" evidence="1">
    <location>
        <begin position="1"/>
        <end position="11"/>
    </location>
</feature>
<evidence type="ECO:0000256" key="1">
    <source>
        <dbReference type="SAM" id="MobiDB-lite"/>
    </source>
</evidence>
<protein>
    <recommendedName>
        <fullName evidence="2">GIY-YIG domain-containing protein</fullName>
    </recommendedName>
</protein>
<dbReference type="InterPro" id="IPR035901">
    <property type="entry name" value="GIY-YIG_endonuc_sf"/>
</dbReference>
<dbReference type="EMBL" id="CM004471">
    <property type="protein sequence ID" value="OCT86458.1"/>
    <property type="molecule type" value="Genomic_DNA"/>
</dbReference>
<evidence type="ECO:0000313" key="4">
    <source>
        <dbReference type="Proteomes" id="UP000694892"/>
    </source>
</evidence>
<dbReference type="PANTHER" id="PTHR21301">
    <property type="entry name" value="REVERSE TRANSCRIPTASE"/>
    <property type="match status" value="1"/>
</dbReference>
<dbReference type="InterPro" id="IPR000305">
    <property type="entry name" value="GIY-YIG_endonuc"/>
</dbReference>
<dbReference type="SUPFAM" id="SSF82771">
    <property type="entry name" value="GIY-YIG endonuclease"/>
    <property type="match status" value="1"/>
</dbReference>
<dbReference type="PANTHER" id="PTHR21301:SF13">
    <property type="match status" value="1"/>
</dbReference>
<accession>A0A974D788</accession>
<dbReference type="CDD" id="cd10442">
    <property type="entry name" value="GIY-YIG_PLEs"/>
    <property type="match status" value="1"/>
</dbReference>
<proteinExistence type="predicted"/>
<sequence>MELIKGKDITGHRRQGHSSTSVGDHTERLREKKKDTKKIVRSMRYCAQFNKIKSLLNKHLPILYGDPTFKQLLEPGIQVVARRAPMLGMTLAPKRKSSTWLVSPGMFICRSKRCVTCSVVQISNTFTCSVTKETHQIRSYINCNTNSVVYLISCLKCHKQYVGCTMRNLKNRIREHLNSLNSEKVNSPVARHFIECNGGDTKWMSVQGIGRVNLGPRGGDLLAKLLKTEVKWIFKLHTRQPEGLNSIFDISCYF</sequence>
<dbReference type="Gene3D" id="3.40.1440.10">
    <property type="entry name" value="GIY-YIG endonuclease"/>
    <property type="match status" value="1"/>
</dbReference>
<dbReference type="AlphaFoldDB" id="A0A974D788"/>
<reference evidence="4" key="1">
    <citation type="journal article" date="2016" name="Nature">
        <title>Genome evolution in the allotetraploid frog Xenopus laevis.</title>
        <authorList>
            <person name="Session A.M."/>
            <person name="Uno Y."/>
            <person name="Kwon T."/>
            <person name="Chapman J.A."/>
            <person name="Toyoda A."/>
            <person name="Takahashi S."/>
            <person name="Fukui A."/>
            <person name="Hikosaka A."/>
            <person name="Suzuki A."/>
            <person name="Kondo M."/>
            <person name="van Heeringen S.J."/>
            <person name="Quigley I."/>
            <person name="Heinz S."/>
            <person name="Ogino H."/>
            <person name="Ochi H."/>
            <person name="Hellsten U."/>
            <person name="Lyons J.B."/>
            <person name="Simakov O."/>
            <person name="Putnam N."/>
            <person name="Stites J."/>
            <person name="Kuroki Y."/>
            <person name="Tanaka T."/>
            <person name="Michiue T."/>
            <person name="Watanabe M."/>
            <person name="Bogdanovic O."/>
            <person name="Lister R."/>
            <person name="Georgiou G."/>
            <person name="Paranjpe S.S."/>
            <person name="van Kruijsbergen I."/>
            <person name="Shu S."/>
            <person name="Carlson J."/>
            <person name="Kinoshita T."/>
            <person name="Ohta Y."/>
            <person name="Mawaribuchi S."/>
            <person name="Jenkins J."/>
            <person name="Grimwood J."/>
            <person name="Schmutz J."/>
            <person name="Mitros T."/>
            <person name="Mozaffari S.V."/>
            <person name="Suzuki Y."/>
            <person name="Haramoto Y."/>
            <person name="Yamamoto T.S."/>
            <person name="Takagi C."/>
            <person name="Heald R."/>
            <person name="Miller K."/>
            <person name="Haudenschild C."/>
            <person name="Kitzman J."/>
            <person name="Nakayama T."/>
            <person name="Izutsu Y."/>
            <person name="Robert J."/>
            <person name="Fortriede J."/>
            <person name="Burns K."/>
            <person name="Lotay V."/>
            <person name="Karimi K."/>
            <person name="Yasuoka Y."/>
            <person name="Dichmann D.S."/>
            <person name="Flajnik M.F."/>
            <person name="Houston D.W."/>
            <person name="Shendure J."/>
            <person name="DuPasquier L."/>
            <person name="Vize P.D."/>
            <person name="Zorn A.M."/>
            <person name="Ito M."/>
            <person name="Marcotte E.M."/>
            <person name="Wallingford J.B."/>
            <person name="Ito Y."/>
            <person name="Asashima M."/>
            <person name="Ueno N."/>
            <person name="Matsuda Y."/>
            <person name="Veenstra G.J."/>
            <person name="Fujiyama A."/>
            <person name="Harland R.M."/>
            <person name="Taira M."/>
            <person name="Rokhsar D.S."/>
        </authorList>
    </citation>
    <scope>NUCLEOTIDE SEQUENCE [LARGE SCALE GENOMIC DNA]</scope>
    <source>
        <strain evidence="4">J</strain>
    </source>
</reference>
<gene>
    <name evidence="3" type="ORF">XELAEV_18020141mg</name>
</gene>
<name>A0A974D788_XENLA</name>
<organism evidence="3 4">
    <name type="scientific">Xenopus laevis</name>
    <name type="common">African clawed frog</name>
    <dbReference type="NCBI Taxonomy" id="8355"/>
    <lineage>
        <taxon>Eukaryota</taxon>
        <taxon>Metazoa</taxon>
        <taxon>Chordata</taxon>
        <taxon>Craniata</taxon>
        <taxon>Vertebrata</taxon>
        <taxon>Euteleostomi</taxon>
        <taxon>Amphibia</taxon>
        <taxon>Batrachia</taxon>
        <taxon>Anura</taxon>
        <taxon>Pipoidea</taxon>
        <taxon>Pipidae</taxon>
        <taxon>Xenopodinae</taxon>
        <taxon>Xenopus</taxon>
        <taxon>Xenopus</taxon>
    </lineage>
</organism>
<feature type="domain" description="GIY-YIG" evidence="2">
    <location>
        <begin position="147"/>
        <end position="186"/>
    </location>
</feature>
<evidence type="ECO:0000259" key="2">
    <source>
        <dbReference type="Pfam" id="PF01541"/>
    </source>
</evidence>
<dbReference type="Pfam" id="PF01541">
    <property type="entry name" value="GIY-YIG"/>
    <property type="match status" value="1"/>
</dbReference>